<keyword evidence="3" id="KW-1185">Reference proteome</keyword>
<keyword evidence="1" id="KW-0732">Signal</keyword>
<reference evidence="3" key="1">
    <citation type="submission" date="2016-11" db="EMBL/GenBank/DDBJ databases">
        <authorList>
            <person name="Varghese N."/>
            <person name="Submissions S."/>
        </authorList>
    </citation>
    <scope>NUCLEOTIDE SEQUENCE [LARGE SCALE GENOMIC DNA]</scope>
    <source>
        <strain evidence="3">GAS401</strain>
    </source>
</reference>
<evidence type="ECO:0000313" key="3">
    <source>
        <dbReference type="Proteomes" id="UP000184096"/>
    </source>
</evidence>
<proteinExistence type="predicted"/>
<evidence type="ECO:0008006" key="4">
    <source>
        <dbReference type="Google" id="ProtNLM"/>
    </source>
</evidence>
<name>A0A1M7SR64_9BRAD</name>
<gene>
    <name evidence="2" type="ORF">SAMN05444170_0050</name>
</gene>
<protein>
    <recommendedName>
        <fullName evidence="4">Cysteine rich repeat-containing protein</fullName>
    </recommendedName>
</protein>
<dbReference type="EMBL" id="LT670849">
    <property type="protein sequence ID" value="SHN60886.1"/>
    <property type="molecule type" value="Genomic_DNA"/>
</dbReference>
<dbReference type="AlphaFoldDB" id="A0A1M7SR64"/>
<sequence length="144" mass="15777">MTRSFRKGALIAAFAISFSMLSTSSYAFSPEAQQMCTSGAFRFCSSEIPDIPRITACMIKNRASLSSGCRAVMDHEAEQSPAGGEKSNHYNEKATAGLRKRRLPLQPLAQNLLDSSASRWGFKLRLYDVGMNRPIFSFAPSLTG</sequence>
<evidence type="ECO:0000256" key="1">
    <source>
        <dbReference type="SAM" id="SignalP"/>
    </source>
</evidence>
<accession>A0A1M7SR64</accession>
<feature type="signal peptide" evidence="1">
    <location>
        <begin position="1"/>
        <end position="27"/>
    </location>
</feature>
<dbReference type="Proteomes" id="UP000184096">
    <property type="component" value="Chromosome I"/>
</dbReference>
<evidence type="ECO:0000313" key="2">
    <source>
        <dbReference type="EMBL" id="SHN60886.1"/>
    </source>
</evidence>
<feature type="chain" id="PRO_5013223857" description="Cysteine rich repeat-containing protein" evidence="1">
    <location>
        <begin position="28"/>
        <end position="144"/>
    </location>
</feature>
<organism evidence="2 3">
    <name type="scientific">Bradyrhizobium erythrophlei</name>
    <dbReference type="NCBI Taxonomy" id="1437360"/>
    <lineage>
        <taxon>Bacteria</taxon>
        <taxon>Pseudomonadati</taxon>
        <taxon>Pseudomonadota</taxon>
        <taxon>Alphaproteobacteria</taxon>
        <taxon>Hyphomicrobiales</taxon>
        <taxon>Nitrobacteraceae</taxon>
        <taxon>Bradyrhizobium</taxon>
    </lineage>
</organism>